<evidence type="ECO:0008006" key="5">
    <source>
        <dbReference type="Google" id="ProtNLM"/>
    </source>
</evidence>
<reference evidence="3 4" key="1">
    <citation type="submission" date="2017-10" db="EMBL/GenBank/DDBJ databases">
        <title>Comparative genomics in systemic dimorphic fungi from Ajellomycetaceae.</title>
        <authorList>
            <person name="Munoz J.F."/>
            <person name="Mcewen J.G."/>
            <person name="Clay O.K."/>
            <person name="Cuomo C.A."/>
        </authorList>
    </citation>
    <scope>NUCLEOTIDE SEQUENCE [LARGE SCALE GENOMIC DNA]</scope>
    <source>
        <strain evidence="3 4">UAMH7299</strain>
    </source>
</reference>
<name>A0A2B7YQ64_POLH7</name>
<dbReference type="OrthoDB" id="3014608at2759"/>
<keyword evidence="2" id="KW-0732">Signal</keyword>
<feature type="signal peptide" evidence="2">
    <location>
        <begin position="1"/>
        <end position="23"/>
    </location>
</feature>
<evidence type="ECO:0000313" key="3">
    <source>
        <dbReference type="EMBL" id="PGH23435.1"/>
    </source>
</evidence>
<sequence>MKWFPSTALLLGSQLLAAITILAAPIPASNQGPSSAVVGVKRAAALAERFRGGHSASHLSPGIIRGNSKHHQAAAPAAPTEVAAEAPAGEAEAAGEVENNVDGAFDEAIALGGGDIKTDVLFTKSAVGSLEIEFQNAEGRTLTVTENKTPGSPPAGFVAIEPSSFQVNLAEGADGLTLQKVDYIFDVTNPAIAALDLSQGQIGKLCTETNTFVIDPVIGELEFEDDENELTLTVQNINGEWGIFIPETANAAAPPAEGETAAGETEVEGAFDTAIAVPGGNAKTDILFTEGVTGKLEVEYDGAAENVVLVSQNANPVAAPAGFLFVDPTTFQVQTQSATDPATDTVKIDYIFTPDLRRVVDVTQGIIGKLDAATNTFVIEGLGEFEFEDDENEWTLTVPDLNGEWAVFIPETALLVGA</sequence>
<gene>
    <name evidence="3" type="ORF">AJ80_02545</name>
</gene>
<accession>A0A2B7YQ64</accession>
<protein>
    <recommendedName>
        <fullName evidence="5">Accumulation-associated protein</fullName>
    </recommendedName>
</protein>
<feature type="region of interest" description="Disordered" evidence="1">
    <location>
        <begin position="54"/>
        <end position="80"/>
    </location>
</feature>
<keyword evidence="4" id="KW-1185">Reference proteome</keyword>
<evidence type="ECO:0000256" key="1">
    <source>
        <dbReference type="SAM" id="MobiDB-lite"/>
    </source>
</evidence>
<proteinExistence type="predicted"/>
<organism evidence="3 4">
    <name type="scientific">Polytolypa hystricis (strain UAMH7299)</name>
    <dbReference type="NCBI Taxonomy" id="1447883"/>
    <lineage>
        <taxon>Eukaryota</taxon>
        <taxon>Fungi</taxon>
        <taxon>Dikarya</taxon>
        <taxon>Ascomycota</taxon>
        <taxon>Pezizomycotina</taxon>
        <taxon>Eurotiomycetes</taxon>
        <taxon>Eurotiomycetidae</taxon>
        <taxon>Onygenales</taxon>
        <taxon>Onygenales incertae sedis</taxon>
        <taxon>Polytolypa</taxon>
    </lineage>
</organism>
<evidence type="ECO:0000313" key="4">
    <source>
        <dbReference type="Proteomes" id="UP000224634"/>
    </source>
</evidence>
<evidence type="ECO:0000256" key="2">
    <source>
        <dbReference type="SAM" id="SignalP"/>
    </source>
</evidence>
<feature type="chain" id="PRO_5012993412" description="Accumulation-associated protein" evidence="2">
    <location>
        <begin position="24"/>
        <end position="418"/>
    </location>
</feature>
<comment type="caution">
    <text evidence="3">The sequence shown here is derived from an EMBL/GenBank/DDBJ whole genome shotgun (WGS) entry which is preliminary data.</text>
</comment>
<dbReference type="EMBL" id="PDNA01000024">
    <property type="protein sequence ID" value="PGH23435.1"/>
    <property type="molecule type" value="Genomic_DNA"/>
</dbReference>
<dbReference type="Proteomes" id="UP000224634">
    <property type="component" value="Unassembled WGS sequence"/>
</dbReference>
<dbReference type="AlphaFoldDB" id="A0A2B7YQ64"/>